<dbReference type="InterPro" id="IPR008480">
    <property type="entry name" value="DUF761_pln"/>
</dbReference>
<protein>
    <submittedName>
        <fullName evidence="2">Uncharacterized protein</fullName>
    </submittedName>
</protein>
<sequence>MLLCSEPNTLMADQLLHTHPSNDIKLRAQQHPPTKALLRILRIRRLFRAFVSKNVGRVAVALGGATAMVLGLLSKKAGAVELRRNKIKRKQRGRNPPCICGCVEETHLNLLPTTMSSSSSPPWPETTAVMEPLEVGFYYYYYDPSWNTVIPAELQLPPIARYLEWPDEEHQMEDDDEDDGEEDGGGCNEIDSLAERFIARCHERFMLEKQESYRRYQEMLARSL</sequence>
<evidence type="ECO:0000256" key="1">
    <source>
        <dbReference type="SAM" id="MobiDB-lite"/>
    </source>
</evidence>
<dbReference type="PANTHER" id="PTHR33450">
    <property type="entry name" value="EMB|CAB67623.1-RELATED"/>
    <property type="match status" value="1"/>
</dbReference>
<dbReference type="PANTHER" id="PTHR33450:SF39">
    <property type="entry name" value="OS09G0279200 PROTEIN"/>
    <property type="match status" value="1"/>
</dbReference>
<organism evidence="2">
    <name type="scientific">Setaria italica</name>
    <name type="common">Foxtail millet</name>
    <name type="synonym">Panicum italicum</name>
    <dbReference type="NCBI Taxonomy" id="4555"/>
    <lineage>
        <taxon>Eukaryota</taxon>
        <taxon>Viridiplantae</taxon>
        <taxon>Streptophyta</taxon>
        <taxon>Embryophyta</taxon>
        <taxon>Tracheophyta</taxon>
        <taxon>Spermatophyta</taxon>
        <taxon>Magnoliopsida</taxon>
        <taxon>Liliopsida</taxon>
        <taxon>Poales</taxon>
        <taxon>Poaceae</taxon>
        <taxon>PACMAD clade</taxon>
        <taxon>Panicoideae</taxon>
        <taxon>Panicodae</taxon>
        <taxon>Paniceae</taxon>
        <taxon>Cenchrinae</taxon>
        <taxon>Setaria</taxon>
    </lineage>
</organism>
<feature type="compositionally biased region" description="Acidic residues" evidence="1">
    <location>
        <begin position="169"/>
        <end position="184"/>
    </location>
</feature>
<evidence type="ECO:0000313" key="2">
    <source>
        <dbReference type="EMBL" id="RCV11148.1"/>
    </source>
</evidence>
<proteinExistence type="predicted"/>
<dbReference type="STRING" id="4555.A0A368Q0D6"/>
<reference evidence="2" key="2">
    <citation type="submission" date="2015-07" db="EMBL/GenBank/DDBJ databases">
        <authorList>
            <person name="Noorani M."/>
        </authorList>
    </citation>
    <scope>NUCLEOTIDE SEQUENCE</scope>
    <source>
        <strain evidence="2">Yugu1</strain>
    </source>
</reference>
<dbReference type="OrthoDB" id="1104789at2759"/>
<feature type="region of interest" description="Disordered" evidence="1">
    <location>
        <begin position="169"/>
        <end position="188"/>
    </location>
</feature>
<gene>
    <name evidence="2" type="ORF">SETIT_2G164000v2</name>
</gene>
<reference evidence="2" key="1">
    <citation type="journal article" date="2012" name="Nat. Biotechnol.">
        <title>Reference genome sequence of the model plant Setaria.</title>
        <authorList>
            <person name="Bennetzen J.L."/>
            <person name="Schmutz J."/>
            <person name="Wang H."/>
            <person name="Percifield R."/>
            <person name="Hawkins J."/>
            <person name="Pontaroli A.C."/>
            <person name="Estep M."/>
            <person name="Feng L."/>
            <person name="Vaughn J.N."/>
            <person name="Grimwood J."/>
            <person name="Jenkins J."/>
            <person name="Barry K."/>
            <person name="Lindquist E."/>
            <person name="Hellsten U."/>
            <person name="Deshpande S."/>
            <person name="Wang X."/>
            <person name="Wu X."/>
            <person name="Mitros T."/>
            <person name="Triplett J."/>
            <person name="Yang X."/>
            <person name="Ye C.Y."/>
            <person name="Mauro-Herrera M."/>
            <person name="Wang L."/>
            <person name="Li P."/>
            <person name="Sharma M."/>
            <person name="Sharma R."/>
            <person name="Ronald P.C."/>
            <person name="Panaud O."/>
            <person name="Kellogg E.A."/>
            <person name="Brutnell T.P."/>
            <person name="Doust A.N."/>
            <person name="Tuskan G.A."/>
            <person name="Rokhsar D."/>
            <person name="Devos K.M."/>
        </authorList>
    </citation>
    <scope>NUCLEOTIDE SEQUENCE [LARGE SCALE GENOMIC DNA]</scope>
    <source>
        <strain evidence="2">Yugu1</strain>
    </source>
</reference>
<dbReference type="Pfam" id="PF05553">
    <property type="entry name" value="DUF761"/>
    <property type="match status" value="1"/>
</dbReference>
<name>A0A368Q0D6_SETIT</name>
<dbReference type="EMBL" id="CM003529">
    <property type="protein sequence ID" value="RCV11148.1"/>
    <property type="molecule type" value="Genomic_DNA"/>
</dbReference>
<accession>A0A368Q0D6</accession>
<dbReference type="AlphaFoldDB" id="A0A368Q0D6"/>